<keyword evidence="1" id="KW-0732">Signal</keyword>
<reference evidence="2 3" key="1">
    <citation type="submission" date="2016-10" db="EMBL/GenBank/DDBJ databases">
        <authorList>
            <person name="de Groot N.N."/>
        </authorList>
    </citation>
    <scope>NUCLEOTIDE SEQUENCE [LARGE SCALE GENOMIC DNA]</scope>
    <source>
        <strain evidence="2 3">CGMCC 1.10825</strain>
    </source>
</reference>
<sequence>MKFSYLLLICLCGIYATAQNIQGIVTDKTTGKPLESAAVFFDNTTTATVTKPDGTFDIKIPLNNKNALIVSVVGYDYFIDANPSAGFLKIQLMPEDNVLEELIIDKNVFTRKQMLQAFRYFFIGNTKNGKRAKILNEDDLVFYYDTKTNQFSAYSDKPIVINNENLGYQLKFYLETFQVQFNYQTLDPENYVNSFYWGYSQFIETSKPKNKIIKNREETYKKSSAAFFKNLVVNNLESEDFILAVNGWKVDPLAYFKISNQGTTATLCVIQKPVRKTPVIDKNVFVNGVIDANKITGYKETEVPFTILNMKTKEQSIMYFQQECTQVSTSGQLLKPTDVLFGGFFGDLKTADMLPFDFTVAVAMPEIKTNNMETTKEMPAYADFEKEAIAFYTSENYNAHRKARKAFFDKLKVQYNDKVHEPFVLWIEENLKSTLFASKEEAITLHDNFVSTYKLINDQKEDIERKEDYFSKLYGEEEFGKMYYNKVIQGLLNKLVNTEKEN</sequence>
<evidence type="ECO:0000313" key="2">
    <source>
        <dbReference type="EMBL" id="SEH61209.1"/>
    </source>
</evidence>
<protein>
    <submittedName>
        <fullName evidence="2">CarboxypepD_reg-like domain-containing protein</fullName>
    </submittedName>
</protein>
<keyword evidence="3" id="KW-1185">Reference proteome</keyword>
<gene>
    <name evidence="2" type="ORF">SAMN02927937_00461</name>
</gene>
<dbReference type="AlphaFoldDB" id="A0A1H6JG22"/>
<dbReference type="SUPFAM" id="SSF49464">
    <property type="entry name" value="Carboxypeptidase regulatory domain-like"/>
    <property type="match status" value="1"/>
</dbReference>
<dbReference type="RefSeq" id="WP_177165015.1">
    <property type="nucleotide sequence ID" value="NZ_FNXE01000004.1"/>
</dbReference>
<name>A0A1H6JG22_9FLAO</name>
<evidence type="ECO:0000256" key="1">
    <source>
        <dbReference type="SAM" id="SignalP"/>
    </source>
</evidence>
<organism evidence="2 3">
    <name type="scientific">Paenimyroides marinum</name>
    <dbReference type="NCBI Taxonomy" id="1159016"/>
    <lineage>
        <taxon>Bacteria</taxon>
        <taxon>Pseudomonadati</taxon>
        <taxon>Bacteroidota</taxon>
        <taxon>Flavobacteriia</taxon>
        <taxon>Flavobacteriales</taxon>
        <taxon>Flavobacteriaceae</taxon>
        <taxon>Paenimyroides</taxon>
    </lineage>
</organism>
<dbReference type="STRING" id="1159016.SAMN02927937_00461"/>
<dbReference type="Proteomes" id="UP000199634">
    <property type="component" value="Unassembled WGS sequence"/>
</dbReference>
<dbReference type="Pfam" id="PF13715">
    <property type="entry name" value="CarbopepD_reg_2"/>
    <property type="match status" value="1"/>
</dbReference>
<dbReference type="Gene3D" id="2.60.40.1120">
    <property type="entry name" value="Carboxypeptidase-like, regulatory domain"/>
    <property type="match status" value="1"/>
</dbReference>
<dbReference type="EMBL" id="FNXE01000004">
    <property type="protein sequence ID" value="SEH61209.1"/>
    <property type="molecule type" value="Genomic_DNA"/>
</dbReference>
<dbReference type="InterPro" id="IPR008969">
    <property type="entry name" value="CarboxyPept-like_regulatory"/>
</dbReference>
<feature type="signal peptide" evidence="1">
    <location>
        <begin position="1"/>
        <end position="18"/>
    </location>
</feature>
<accession>A0A1H6JG22</accession>
<proteinExistence type="predicted"/>
<evidence type="ECO:0000313" key="3">
    <source>
        <dbReference type="Proteomes" id="UP000199634"/>
    </source>
</evidence>
<feature type="chain" id="PRO_5011473921" evidence="1">
    <location>
        <begin position="19"/>
        <end position="502"/>
    </location>
</feature>